<comment type="subcellular location">
    <subcellularLocation>
        <location evidence="1">Cell membrane</location>
        <topology evidence="1">Multi-pass membrane protein</topology>
    </subcellularLocation>
</comment>
<evidence type="ECO:0000256" key="4">
    <source>
        <dbReference type="ARBA" id="ARBA00022692"/>
    </source>
</evidence>
<feature type="transmembrane region" description="Helical" evidence="7">
    <location>
        <begin position="315"/>
        <end position="335"/>
    </location>
</feature>
<keyword evidence="6 7" id="KW-0472">Membrane</keyword>
<dbReference type="InterPro" id="IPR036259">
    <property type="entry name" value="MFS_trans_sf"/>
</dbReference>
<evidence type="ECO:0000256" key="3">
    <source>
        <dbReference type="ARBA" id="ARBA00022475"/>
    </source>
</evidence>
<keyword evidence="5 7" id="KW-1133">Transmembrane helix</keyword>
<feature type="transmembrane region" description="Helical" evidence="7">
    <location>
        <begin position="264"/>
        <end position="284"/>
    </location>
</feature>
<gene>
    <name evidence="9" type="ORF">SAMN04244559_00168</name>
</gene>
<dbReference type="Gene3D" id="1.20.1250.20">
    <property type="entry name" value="MFS general substrate transporter like domains"/>
    <property type="match status" value="1"/>
</dbReference>
<feature type="transmembrane region" description="Helical" evidence="7">
    <location>
        <begin position="84"/>
        <end position="103"/>
    </location>
</feature>
<dbReference type="Proteomes" id="UP000182983">
    <property type="component" value="Unassembled WGS sequence"/>
</dbReference>
<feature type="transmembrane region" description="Helical" evidence="7">
    <location>
        <begin position="384"/>
        <end position="402"/>
    </location>
</feature>
<feature type="transmembrane region" description="Helical" evidence="7">
    <location>
        <begin position="355"/>
        <end position="378"/>
    </location>
</feature>
<dbReference type="AlphaFoldDB" id="A0A1H6GTW1"/>
<dbReference type="RefSeq" id="WP_074764584.1">
    <property type="nucleotide sequence ID" value="NZ_FNWO01000001.1"/>
</dbReference>
<protein>
    <submittedName>
        <fullName evidence="9">Predicted arabinose efflux permease, MFS family</fullName>
    </submittedName>
</protein>
<dbReference type="SUPFAM" id="SSF103473">
    <property type="entry name" value="MFS general substrate transporter"/>
    <property type="match status" value="1"/>
</dbReference>
<keyword evidence="2" id="KW-0813">Transport</keyword>
<evidence type="ECO:0000259" key="8">
    <source>
        <dbReference type="PROSITE" id="PS50850"/>
    </source>
</evidence>
<evidence type="ECO:0000313" key="10">
    <source>
        <dbReference type="Proteomes" id="UP000182983"/>
    </source>
</evidence>
<accession>A0A1H6GTW1</accession>
<dbReference type="CDD" id="cd06173">
    <property type="entry name" value="MFS_MefA_like"/>
    <property type="match status" value="1"/>
</dbReference>
<keyword evidence="10" id="KW-1185">Reference proteome</keyword>
<sequence>MTLPHSSLANLARALHHRNYRLFFAGQLVSLVGTWMQTVAQSWLVYRLTGSAELLGLMGFAAQGPVFLLATLGGVVADRFDRHRIMLMTQTGAMVLAAILAGLTLTERVQVWELFILAALLGVSNAFDIPARQAFIVEMVGHDDLPNAIALNSSLFNGARLFGPAIAGLLVAAGGEGWCFALNAISYLAVIAGLLAMRRQHKPRPPSQGSVLAHVRDGFSFVVGHGPIRALMLLLGISSLMGISYTVLMPIFADRILGGGPAGLGMLMSASGLGALAAAILLAARGNSQGLENWVAHGSAAFGLMLVLFSLSPWFWLSAAILVGAGFAFMVQMAATNTLIQTMVPDRYRGRTMALYSIMFIGMAPFGALLAGMLAGRIGAPPTVAVGGLICAAAGILFQRHLPRLRAERHRRAGETDSD</sequence>
<dbReference type="GO" id="GO:0005886">
    <property type="term" value="C:plasma membrane"/>
    <property type="evidence" value="ECO:0007669"/>
    <property type="project" value="UniProtKB-SubCell"/>
</dbReference>
<dbReference type="PANTHER" id="PTHR23513:SF11">
    <property type="entry name" value="STAPHYLOFERRIN A TRANSPORTER"/>
    <property type="match status" value="1"/>
</dbReference>
<proteinExistence type="predicted"/>
<evidence type="ECO:0000256" key="1">
    <source>
        <dbReference type="ARBA" id="ARBA00004651"/>
    </source>
</evidence>
<dbReference type="PANTHER" id="PTHR23513">
    <property type="entry name" value="INTEGRAL MEMBRANE EFFLUX PROTEIN-RELATED"/>
    <property type="match status" value="1"/>
</dbReference>
<feature type="transmembrane region" description="Helical" evidence="7">
    <location>
        <begin position="20"/>
        <end position="37"/>
    </location>
</feature>
<evidence type="ECO:0000256" key="6">
    <source>
        <dbReference type="ARBA" id="ARBA00023136"/>
    </source>
</evidence>
<dbReference type="EMBL" id="FNWO01000001">
    <property type="protein sequence ID" value="SEH25294.1"/>
    <property type="molecule type" value="Genomic_DNA"/>
</dbReference>
<organism evidence="9 10">
    <name type="scientific">Magnetospirillum fulvum</name>
    <name type="common">Rhodospirillum fulvum</name>
    <dbReference type="NCBI Taxonomy" id="1082"/>
    <lineage>
        <taxon>Bacteria</taxon>
        <taxon>Pseudomonadati</taxon>
        <taxon>Pseudomonadota</taxon>
        <taxon>Alphaproteobacteria</taxon>
        <taxon>Rhodospirillales</taxon>
        <taxon>Rhodospirillaceae</taxon>
        <taxon>Magnetospirillum</taxon>
    </lineage>
</organism>
<evidence type="ECO:0000256" key="2">
    <source>
        <dbReference type="ARBA" id="ARBA00022448"/>
    </source>
</evidence>
<feature type="transmembrane region" description="Helical" evidence="7">
    <location>
        <begin position="230"/>
        <end position="252"/>
    </location>
</feature>
<feature type="transmembrane region" description="Helical" evidence="7">
    <location>
        <begin position="180"/>
        <end position="197"/>
    </location>
</feature>
<evidence type="ECO:0000313" key="9">
    <source>
        <dbReference type="EMBL" id="SEH25294.1"/>
    </source>
</evidence>
<feature type="transmembrane region" description="Helical" evidence="7">
    <location>
        <begin position="109"/>
        <end position="127"/>
    </location>
</feature>
<dbReference type="OrthoDB" id="9809918at2"/>
<dbReference type="InterPro" id="IPR010290">
    <property type="entry name" value="TM_effector"/>
</dbReference>
<feature type="transmembrane region" description="Helical" evidence="7">
    <location>
        <begin position="57"/>
        <end position="77"/>
    </location>
</feature>
<dbReference type="Pfam" id="PF05977">
    <property type="entry name" value="MFS_3"/>
    <property type="match status" value="1"/>
</dbReference>
<feature type="domain" description="Major facilitator superfamily (MFS) profile" evidence="8">
    <location>
        <begin position="19"/>
        <end position="406"/>
    </location>
</feature>
<name>A0A1H6GTW1_MAGFU</name>
<evidence type="ECO:0000256" key="7">
    <source>
        <dbReference type="SAM" id="Phobius"/>
    </source>
</evidence>
<keyword evidence="3" id="KW-1003">Cell membrane</keyword>
<feature type="transmembrane region" description="Helical" evidence="7">
    <location>
        <begin position="291"/>
        <end position="309"/>
    </location>
</feature>
<dbReference type="PROSITE" id="PS50850">
    <property type="entry name" value="MFS"/>
    <property type="match status" value="1"/>
</dbReference>
<keyword evidence="4 7" id="KW-0812">Transmembrane</keyword>
<reference evidence="10" key="1">
    <citation type="submission" date="2016-10" db="EMBL/GenBank/DDBJ databases">
        <authorList>
            <person name="Varghese N."/>
            <person name="Submissions S."/>
        </authorList>
    </citation>
    <scope>NUCLEOTIDE SEQUENCE [LARGE SCALE GENOMIC DNA]</scope>
    <source>
        <strain evidence="10">DSM 13234</strain>
    </source>
</reference>
<feature type="transmembrane region" description="Helical" evidence="7">
    <location>
        <begin position="148"/>
        <end position="174"/>
    </location>
</feature>
<dbReference type="GO" id="GO:0022857">
    <property type="term" value="F:transmembrane transporter activity"/>
    <property type="evidence" value="ECO:0007669"/>
    <property type="project" value="InterPro"/>
</dbReference>
<evidence type="ECO:0000256" key="5">
    <source>
        <dbReference type="ARBA" id="ARBA00022989"/>
    </source>
</evidence>
<dbReference type="InterPro" id="IPR020846">
    <property type="entry name" value="MFS_dom"/>
</dbReference>